<dbReference type="AlphaFoldDB" id="A0AA88GJX9"/>
<accession>A0AA88GJX9</accession>
<feature type="compositionally biased region" description="Polar residues" evidence="1">
    <location>
        <begin position="241"/>
        <end position="266"/>
    </location>
</feature>
<dbReference type="PROSITE" id="PS50304">
    <property type="entry name" value="TUDOR"/>
    <property type="match status" value="1"/>
</dbReference>
<dbReference type="InterPro" id="IPR016197">
    <property type="entry name" value="Chromo-like_dom_sf"/>
</dbReference>
<dbReference type="Gene3D" id="2.30.30.140">
    <property type="match status" value="1"/>
</dbReference>
<reference evidence="3 4" key="1">
    <citation type="journal article" date="2018" name="BMC Genomics">
        <title>The genome of Naegleria lovaniensis, the basis for a comparative approach to unravel pathogenicity factors of the human pathogenic amoeba N. fowleri.</title>
        <authorList>
            <person name="Liechti N."/>
            <person name="Schurch N."/>
            <person name="Bruggmann R."/>
            <person name="Wittwer M."/>
        </authorList>
    </citation>
    <scope>NUCLEOTIDE SEQUENCE [LARGE SCALE GENOMIC DNA]</scope>
    <source>
        <strain evidence="3 4">ATCC 30569</strain>
    </source>
</reference>
<feature type="compositionally biased region" description="Basic and acidic residues" evidence="1">
    <location>
        <begin position="288"/>
        <end position="300"/>
    </location>
</feature>
<dbReference type="RefSeq" id="XP_044548028.1">
    <property type="nucleotide sequence ID" value="XM_044695314.1"/>
</dbReference>
<gene>
    <name evidence="3" type="ORF">C9374_005551</name>
</gene>
<dbReference type="EMBL" id="PYSW02000024">
    <property type="protein sequence ID" value="KAG2382349.1"/>
    <property type="molecule type" value="Genomic_DNA"/>
</dbReference>
<keyword evidence="4" id="KW-1185">Reference proteome</keyword>
<evidence type="ECO:0000313" key="3">
    <source>
        <dbReference type="EMBL" id="KAG2382349.1"/>
    </source>
</evidence>
<evidence type="ECO:0000313" key="4">
    <source>
        <dbReference type="Proteomes" id="UP000816034"/>
    </source>
</evidence>
<feature type="compositionally biased region" description="Polar residues" evidence="1">
    <location>
        <begin position="1"/>
        <end position="10"/>
    </location>
</feature>
<dbReference type="InterPro" id="IPR002999">
    <property type="entry name" value="Tudor"/>
</dbReference>
<comment type="caution">
    <text evidence="3">The sequence shown here is derived from an EMBL/GenBank/DDBJ whole genome shotgun (WGS) entry which is preliminary data.</text>
</comment>
<name>A0AA88GJX9_NAELO</name>
<dbReference type="GeneID" id="68098006"/>
<organism evidence="3 4">
    <name type="scientific">Naegleria lovaniensis</name>
    <name type="common">Amoeba</name>
    <dbReference type="NCBI Taxonomy" id="51637"/>
    <lineage>
        <taxon>Eukaryota</taxon>
        <taxon>Discoba</taxon>
        <taxon>Heterolobosea</taxon>
        <taxon>Tetramitia</taxon>
        <taxon>Eutetramitia</taxon>
        <taxon>Vahlkampfiidae</taxon>
        <taxon>Naegleria</taxon>
    </lineage>
</organism>
<proteinExistence type="predicted"/>
<feature type="compositionally biased region" description="Acidic residues" evidence="1">
    <location>
        <begin position="17"/>
        <end position="27"/>
    </location>
</feature>
<feature type="region of interest" description="Disordered" evidence="1">
    <location>
        <begin position="229"/>
        <end position="356"/>
    </location>
</feature>
<evidence type="ECO:0000256" key="1">
    <source>
        <dbReference type="SAM" id="MobiDB-lite"/>
    </source>
</evidence>
<dbReference type="Proteomes" id="UP000816034">
    <property type="component" value="Unassembled WGS sequence"/>
</dbReference>
<feature type="domain" description="Tudor" evidence="2">
    <location>
        <begin position="89"/>
        <end position="163"/>
    </location>
</feature>
<feature type="region of interest" description="Disordered" evidence="1">
    <location>
        <begin position="1"/>
        <end position="27"/>
    </location>
</feature>
<dbReference type="SUPFAM" id="SSF54160">
    <property type="entry name" value="Chromo domain-like"/>
    <property type="match status" value="1"/>
</dbReference>
<protein>
    <recommendedName>
        <fullName evidence="2">Tudor domain-containing protein</fullName>
    </recommendedName>
</protein>
<evidence type="ECO:0000259" key="2">
    <source>
        <dbReference type="PROSITE" id="PS50304"/>
    </source>
</evidence>
<sequence>MSLSDPNSFTDDIPQQEAEEEKSLEELEQQLSQFTEQLNQCVLLSQQEPENEEYGALIDDLQNAIQLTNELIRLKKESTTTPSSMPGPQFQEGDYCYGLYEGLWYVAVVTKVIDNTKKLQLASESPSSKKPAYEYFVRYVGYGNSEFVSKERYTIKEYYHPPAEFLQQGARCLAVNASDPDGMYEEAVVDKLTDKETVWVTFKERGVLQEVPLPLIRVGNEHFYDPKYKPKKLKKKESSNRTETLSGQPVTSQTTSIANKGTTTEQQGKKYDQSEADVIAKKKKKQEKRQQKLQEQEKQLNQKKQNWQSFMSRNSSTYKNAGKTLQATEKTYTPAQKKTKLTTSAGSSGSSRPNNR</sequence>
<feature type="compositionally biased region" description="Polar residues" evidence="1">
    <location>
        <begin position="307"/>
        <end position="356"/>
    </location>
</feature>